<name>A0A327VZY2_9BACT</name>
<dbReference type="RefSeq" id="WP_111592495.1">
    <property type="nucleotide sequence ID" value="NZ_QLMA01000004.1"/>
</dbReference>
<evidence type="ECO:0000259" key="3">
    <source>
        <dbReference type="PROSITE" id="PS51186"/>
    </source>
</evidence>
<dbReference type="Pfam" id="PF00583">
    <property type="entry name" value="Acetyltransf_1"/>
    <property type="match status" value="1"/>
</dbReference>
<proteinExistence type="predicted"/>
<feature type="domain" description="N-acetyltransferase" evidence="3">
    <location>
        <begin position="3"/>
        <end position="148"/>
    </location>
</feature>
<dbReference type="Proteomes" id="UP000249819">
    <property type="component" value="Unassembled WGS sequence"/>
</dbReference>
<dbReference type="OrthoDB" id="9797178at2"/>
<evidence type="ECO:0000313" key="5">
    <source>
        <dbReference type="Proteomes" id="UP000249819"/>
    </source>
</evidence>
<comment type="caution">
    <text evidence="4">The sequence shown here is derived from an EMBL/GenBank/DDBJ whole genome shotgun (WGS) entry which is preliminary data.</text>
</comment>
<dbReference type="InterPro" id="IPR000182">
    <property type="entry name" value="GNAT_dom"/>
</dbReference>
<dbReference type="PANTHER" id="PTHR42919">
    <property type="entry name" value="N-ALPHA-ACETYLTRANSFERASE"/>
    <property type="match status" value="1"/>
</dbReference>
<dbReference type="PANTHER" id="PTHR42919:SF8">
    <property type="entry name" value="N-ALPHA-ACETYLTRANSFERASE 50"/>
    <property type="match status" value="1"/>
</dbReference>
<organism evidence="4 5">
    <name type="scientific">Chitinophaga dinghuensis</name>
    <dbReference type="NCBI Taxonomy" id="1539050"/>
    <lineage>
        <taxon>Bacteria</taxon>
        <taxon>Pseudomonadati</taxon>
        <taxon>Bacteroidota</taxon>
        <taxon>Chitinophagia</taxon>
        <taxon>Chitinophagales</taxon>
        <taxon>Chitinophagaceae</taxon>
        <taxon>Chitinophaga</taxon>
    </lineage>
</organism>
<evidence type="ECO:0000256" key="1">
    <source>
        <dbReference type="ARBA" id="ARBA00022679"/>
    </source>
</evidence>
<evidence type="ECO:0000313" key="4">
    <source>
        <dbReference type="EMBL" id="RAJ81933.1"/>
    </source>
</evidence>
<protein>
    <submittedName>
        <fullName evidence="4">Aminoglycoside 3-N-acetyltransferase I</fullName>
    </submittedName>
</protein>
<accession>A0A327VZY2</accession>
<dbReference type="CDD" id="cd04301">
    <property type="entry name" value="NAT_SF"/>
    <property type="match status" value="1"/>
</dbReference>
<dbReference type="SUPFAM" id="SSF55729">
    <property type="entry name" value="Acyl-CoA N-acyltransferases (Nat)"/>
    <property type="match status" value="1"/>
</dbReference>
<dbReference type="Gene3D" id="3.40.630.30">
    <property type="match status" value="1"/>
</dbReference>
<reference evidence="4 5" key="1">
    <citation type="submission" date="2018-06" db="EMBL/GenBank/DDBJ databases">
        <title>Genomic Encyclopedia of Archaeal and Bacterial Type Strains, Phase II (KMG-II): from individual species to whole genera.</title>
        <authorList>
            <person name="Goeker M."/>
        </authorList>
    </citation>
    <scope>NUCLEOTIDE SEQUENCE [LARGE SCALE GENOMIC DNA]</scope>
    <source>
        <strain evidence="4 5">DSM 29821</strain>
    </source>
</reference>
<dbReference type="GO" id="GO:0016747">
    <property type="term" value="F:acyltransferase activity, transferring groups other than amino-acyl groups"/>
    <property type="evidence" value="ECO:0007669"/>
    <property type="project" value="InterPro"/>
</dbReference>
<dbReference type="AlphaFoldDB" id="A0A327VZY2"/>
<dbReference type="InterPro" id="IPR016181">
    <property type="entry name" value="Acyl_CoA_acyltransferase"/>
</dbReference>
<keyword evidence="5" id="KW-1185">Reference proteome</keyword>
<evidence type="ECO:0000256" key="2">
    <source>
        <dbReference type="ARBA" id="ARBA00023315"/>
    </source>
</evidence>
<dbReference type="InterPro" id="IPR051556">
    <property type="entry name" value="N-term/lysine_N-AcTrnsfr"/>
</dbReference>
<keyword evidence="2" id="KW-0012">Acyltransferase</keyword>
<keyword evidence="1 4" id="KW-0808">Transferase</keyword>
<sequence>MPVSISRLTSADIPAMIDLLHIFEAVFEMEDFELPANSYLDKLLSNKDFLVMAARDENGKVLGGLTAYVLPSYYEETAELYLYDLGVSPDAQRQGIGRLLLDSLKDYCKKGKFTEFFVQAVEGDTEAMRFYNATGGKPLRVIHYDYEL</sequence>
<gene>
    <name evidence="4" type="ORF">CLV59_104158</name>
</gene>
<dbReference type="EMBL" id="QLMA01000004">
    <property type="protein sequence ID" value="RAJ81933.1"/>
    <property type="molecule type" value="Genomic_DNA"/>
</dbReference>
<dbReference type="PROSITE" id="PS51186">
    <property type="entry name" value="GNAT"/>
    <property type="match status" value="1"/>
</dbReference>